<dbReference type="GO" id="GO:0004177">
    <property type="term" value="F:aminopeptidase activity"/>
    <property type="evidence" value="ECO:0007669"/>
    <property type="project" value="UniProtKB-KW"/>
</dbReference>
<dbReference type="PRINTS" id="PR00599">
    <property type="entry name" value="MAPEPTIDASE"/>
</dbReference>
<accession>A0ABY1A9K0</accession>
<evidence type="ECO:0000256" key="1">
    <source>
        <dbReference type="ARBA" id="ARBA00022723"/>
    </source>
</evidence>
<dbReference type="EMBL" id="FOCC01000002">
    <property type="protein sequence ID" value="SEM39784.1"/>
    <property type="molecule type" value="Genomic_DNA"/>
</dbReference>
<dbReference type="InterPro" id="IPR000994">
    <property type="entry name" value="Pept_M24"/>
</dbReference>
<dbReference type="PROSITE" id="PS00491">
    <property type="entry name" value="PROLINE_PEPTIDASE"/>
    <property type="match status" value="1"/>
</dbReference>
<organism evidence="5 6">
    <name type="scientific">Ligilactobacillus ruminis</name>
    <dbReference type="NCBI Taxonomy" id="1623"/>
    <lineage>
        <taxon>Bacteria</taxon>
        <taxon>Bacillati</taxon>
        <taxon>Bacillota</taxon>
        <taxon>Bacilli</taxon>
        <taxon>Lactobacillales</taxon>
        <taxon>Lactobacillaceae</taxon>
        <taxon>Ligilactobacillus</taxon>
    </lineage>
</organism>
<proteinExistence type="predicted"/>
<dbReference type="SUPFAM" id="SSF53092">
    <property type="entry name" value="Creatinase/prolidase N-terminal domain"/>
    <property type="match status" value="1"/>
</dbReference>
<dbReference type="Gene3D" id="3.90.230.10">
    <property type="entry name" value="Creatinase/methionine aminopeptidase superfamily"/>
    <property type="match status" value="1"/>
</dbReference>
<evidence type="ECO:0000256" key="2">
    <source>
        <dbReference type="ARBA" id="ARBA00022801"/>
    </source>
</evidence>
<comment type="caution">
    <text evidence="5">The sequence shown here is derived from an EMBL/GenBank/DDBJ whole genome shotgun (WGS) entry which is preliminary data.</text>
</comment>
<evidence type="ECO:0000259" key="3">
    <source>
        <dbReference type="Pfam" id="PF00557"/>
    </source>
</evidence>
<evidence type="ECO:0000313" key="6">
    <source>
        <dbReference type="Proteomes" id="UP000182089"/>
    </source>
</evidence>
<dbReference type="PANTHER" id="PTHR46112">
    <property type="entry name" value="AMINOPEPTIDASE"/>
    <property type="match status" value="1"/>
</dbReference>
<keyword evidence="5" id="KW-0031">Aminopeptidase</keyword>
<dbReference type="InterPro" id="IPR029149">
    <property type="entry name" value="Creatin/AminoP/Spt16_N"/>
</dbReference>
<keyword evidence="5" id="KW-0645">Protease</keyword>
<dbReference type="Proteomes" id="UP000182089">
    <property type="component" value="Unassembled WGS sequence"/>
</dbReference>
<dbReference type="Pfam" id="PF01321">
    <property type="entry name" value="Creatinase_N"/>
    <property type="match status" value="1"/>
</dbReference>
<dbReference type="InterPro" id="IPR000587">
    <property type="entry name" value="Creatinase_N"/>
</dbReference>
<dbReference type="PANTHER" id="PTHR46112:SF3">
    <property type="entry name" value="AMINOPEPTIDASE YPDF"/>
    <property type="match status" value="1"/>
</dbReference>
<feature type="domain" description="Creatinase N-terminal" evidence="4">
    <location>
        <begin position="12"/>
        <end position="134"/>
    </location>
</feature>
<dbReference type="InterPro" id="IPR036005">
    <property type="entry name" value="Creatinase/aminopeptidase-like"/>
</dbReference>
<evidence type="ECO:0000259" key="4">
    <source>
        <dbReference type="Pfam" id="PF01321"/>
    </source>
</evidence>
<name>A0ABY1A9K0_9LACO</name>
<dbReference type="Pfam" id="PF00557">
    <property type="entry name" value="Peptidase_M24"/>
    <property type="match status" value="1"/>
</dbReference>
<evidence type="ECO:0000313" key="5">
    <source>
        <dbReference type="EMBL" id="SEM39784.1"/>
    </source>
</evidence>
<keyword evidence="2" id="KW-0378">Hydrolase</keyword>
<sequence>MLFVTDEMSKRRVANLRQKMQKMSVDAYLVTDPSNRYYLSGFTGDDGVLLITENHRYLITDSRFEEQIAHDQPAWESFITRDYLKTACELCTKEHLAAMAFEASLSYSAYDIIDELSTADIVPLSGVIEALRSVKEPEEIAAIKEACLLSGKGYQYILDTLEPGMTELEVSNELDYFMKKQGAFGWSFESIVASGERTTWPHGTATAKKIAPNDLVTVDFGYFKDGYTSDVTRTFALGKQSDAVKKIYATVLKANELTVAAVKAGVNGQELDRIGRDFITQQGYGKYFNHGMGHGIGLDIHELPNVGRTYEEYMQPGQIITIEPGIYVPGVGGVRIEDDILVTEDGYEILTDFSRNYIEV</sequence>
<reference evidence="5 6" key="1">
    <citation type="submission" date="2016-10" db="EMBL/GenBank/DDBJ databases">
        <authorList>
            <person name="Varghese N."/>
            <person name="Submissions S."/>
        </authorList>
    </citation>
    <scope>NUCLEOTIDE SEQUENCE [LARGE SCALE GENOMIC DNA]</scope>
    <source>
        <strain evidence="5 6">WC1T17</strain>
    </source>
</reference>
<dbReference type="InterPro" id="IPR001714">
    <property type="entry name" value="Pept_M24_MAP"/>
</dbReference>
<protein>
    <submittedName>
        <fullName evidence="5">Xaa-Pro aminopeptidase/Xaa-Pro dipeptidase</fullName>
    </submittedName>
</protein>
<gene>
    <name evidence="5" type="ORF">SAMN05216431_10267</name>
</gene>
<feature type="domain" description="Peptidase M24" evidence="3">
    <location>
        <begin position="142"/>
        <end position="344"/>
    </location>
</feature>
<keyword evidence="1" id="KW-0479">Metal-binding</keyword>
<dbReference type="CDD" id="cd01092">
    <property type="entry name" value="APP-like"/>
    <property type="match status" value="1"/>
</dbReference>
<dbReference type="InterPro" id="IPR001131">
    <property type="entry name" value="Peptidase_M24B_aminopep-P_CS"/>
</dbReference>
<dbReference type="SUPFAM" id="SSF55920">
    <property type="entry name" value="Creatinase/aminopeptidase"/>
    <property type="match status" value="1"/>
</dbReference>
<dbReference type="InterPro" id="IPR050659">
    <property type="entry name" value="Peptidase_M24B"/>
</dbReference>
<dbReference type="Gene3D" id="3.40.350.10">
    <property type="entry name" value="Creatinase/prolidase N-terminal domain"/>
    <property type="match status" value="1"/>
</dbReference>